<dbReference type="Proteomes" id="UP000186817">
    <property type="component" value="Unassembled WGS sequence"/>
</dbReference>
<keyword evidence="2" id="KW-1185">Reference proteome</keyword>
<organism evidence="1 2">
    <name type="scientific">Symbiodinium microadriaticum</name>
    <name type="common">Dinoflagellate</name>
    <name type="synonym">Zooxanthella microadriatica</name>
    <dbReference type="NCBI Taxonomy" id="2951"/>
    <lineage>
        <taxon>Eukaryota</taxon>
        <taxon>Sar</taxon>
        <taxon>Alveolata</taxon>
        <taxon>Dinophyceae</taxon>
        <taxon>Suessiales</taxon>
        <taxon>Symbiodiniaceae</taxon>
        <taxon>Symbiodinium</taxon>
    </lineage>
</organism>
<protein>
    <submittedName>
        <fullName evidence="1">Uncharacterized protein</fullName>
    </submittedName>
</protein>
<dbReference type="OrthoDB" id="435651at2759"/>
<name>A0A1Q9ELP6_SYMMI</name>
<accession>A0A1Q9ELP6</accession>
<proteinExistence type="predicted"/>
<dbReference type="EMBL" id="LSRX01000119">
    <property type="protein sequence ID" value="OLQ08369.1"/>
    <property type="molecule type" value="Genomic_DNA"/>
</dbReference>
<sequence length="612" mass="67764">MPSFLWLLSCSSGEEGESFGLWSSLSSMASDSWDWEEKIRELEVRLRDEFRAETAKVLSQCLAKVERLESELRLSKETRLPISEPASWSPDSANGELEVEVEDAPAPAPEQKALKVQAGWIDIVIGCGVFVGSLLLQGGLCYVLLTGDFLGKPLTLEIDIARRWRAGTAHDFKHLDIAETSLVSRVCNGDGSLIMSTQQASFISQLNTYLGMQESELAPEGICPGSVLCVLCISWWCLYLGREYRQIFSSLEGLWNVPRGPSTILEMGTLRSVSFPRFFLFYTVRISKAVISSLLLAAGIQWLVNTIAIRSIVLRAVALKSLFELDSVFYAAFAEIESILLLLFFVVVIFGSWHQLVDPIGGTMERIKTEYCGGNQNFVVAVNDDHGLAVGRSSMPYDPARAQDEIATAVYDYAFKSNESNLILFHTSPRSFEKTRVETMATATTSTLPCANFDGWFLRRENEPIPDTYGPYFWSAALSVGMPPNSTCEDMISHCADVDAQLLRMVCGETCGCVEAQDVGTDFESWQSFWDMYPSAMQAYFGATPEQVFNLQEVARDMKGAGCPYLAEMTHEVITDTRYCDGHPELFSPLSLLCPKTCCTSSSIFCPLSCGA</sequence>
<gene>
    <name evidence="1" type="ORF">AK812_SmicGene8156</name>
</gene>
<evidence type="ECO:0000313" key="1">
    <source>
        <dbReference type="EMBL" id="OLQ08369.1"/>
    </source>
</evidence>
<dbReference type="AlphaFoldDB" id="A0A1Q9ELP6"/>
<comment type="caution">
    <text evidence="1">The sequence shown here is derived from an EMBL/GenBank/DDBJ whole genome shotgun (WGS) entry which is preliminary data.</text>
</comment>
<reference evidence="1 2" key="1">
    <citation type="submission" date="2016-02" db="EMBL/GenBank/DDBJ databases">
        <title>Genome analysis of coral dinoflagellate symbionts highlights evolutionary adaptations to a symbiotic lifestyle.</title>
        <authorList>
            <person name="Aranda M."/>
            <person name="Li Y."/>
            <person name="Liew Y.J."/>
            <person name="Baumgarten S."/>
            <person name="Simakov O."/>
            <person name="Wilson M."/>
            <person name="Piel J."/>
            <person name="Ashoor H."/>
            <person name="Bougouffa S."/>
            <person name="Bajic V.B."/>
            <person name="Ryu T."/>
            <person name="Ravasi T."/>
            <person name="Bayer T."/>
            <person name="Micklem G."/>
            <person name="Kim H."/>
            <person name="Bhak J."/>
            <person name="Lajeunesse T.C."/>
            <person name="Voolstra C.R."/>
        </authorList>
    </citation>
    <scope>NUCLEOTIDE SEQUENCE [LARGE SCALE GENOMIC DNA]</scope>
    <source>
        <strain evidence="1 2">CCMP2467</strain>
    </source>
</reference>
<evidence type="ECO:0000313" key="2">
    <source>
        <dbReference type="Proteomes" id="UP000186817"/>
    </source>
</evidence>